<name>A0A7Y9LSE1_9MICC</name>
<dbReference type="Proteomes" id="UP000521748">
    <property type="component" value="Unassembled WGS sequence"/>
</dbReference>
<organism evidence="1 2">
    <name type="scientific">Psychromicrobium silvestre</name>
    <dbReference type="NCBI Taxonomy" id="1645614"/>
    <lineage>
        <taxon>Bacteria</taxon>
        <taxon>Bacillati</taxon>
        <taxon>Actinomycetota</taxon>
        <taxon>Actinomycetes</taxon>
        <taxon>Micrococcales</taxon>
        <taxon>Micrococcaceae</taxon>
        <taxon>Psychromicrobium</taxon>
    </lineage>
</organism>
<comment type="caution">
    <text evidence="1">The sequence shown here is derived from an EMBL/GenBank/DDBJ whole genome shotgun (WGS) entry which is preliminary data.</text>
</comment>
<dbReference type="AlphaFoldDB" id="A0A7Y9LSE1"/>
<gene>
    <name evidence="1" type="ORF">FHU41_000955</name>
</gene>
<evidence type="ECO:0000313" key="2">
    <source>
        <dbReference type="Proteomes" id="UP000521748"/>
    </source>
</evidence>
<protein>
    <submittedName>
        <fullName evidence="1">Uncharacterized protein</fullName>
    </submittedName>
</protein>
<sequence length="97" mass="9640">MGGLVFSTHAAWSARTVMVTVASGLPVGGSAVDAGDGSVDSELAGLLNSLHSCSEMVGSNLRGLASFTDVAGAELEAADQALTGSLTGPRLMNVEAF</sequence>
<proteinExistence type="predicted"/>
<reference evidence="1 2" key="1">
    <citation type="submission" date="2020-07" db="EMBL/GenBank/DDBJ databases">
        <title>Sequencing the genomes of 1000 actinobacteria strains.</title>
        <authorList>
            <person name="Klenk H.-P."/>
        </authorList>
    </citation>
    <scope>NUCLEOTIDE SEQUENCE [LARGE SCALE GENOMIC DNA]</scope>
    <source>
        <strain evidence="1 2">DSM 102047</strain>
    </source>
</reference>
<keyword evidence="2" id="KW-1185">Reference proteome</keyword>
<accession>A0A7Y9LSE1</accession>
<evidence type="ECO:0000313" key="1">
    <source>
        <dbReference type="EMBL" id="NYE94734.1"/>
    </source>
</evidence>
<dbReference type="EMBL" id="JACBYQ010000001">
    <property type="protein sequence ID" value="NYE94734.1"/>
    <property type="molecule type" value="Genomic_DNA"/>
</dbReference>